<evidence type="ECO:0000256" key="1">
    <source>
        <dbReference type="SAM" id="MobiDB-lite"/>
    </source>
</evidence>
<dbReference type="Proteomes" id="UP000460272">
    <property type="component" value="Unassembled WGS sequence"/>
</dbReference>
<sequence length="78" mass="8629">MAMEETESRVEVYVTTDTSQAPHKAGEPKLYVMYDAAKPEAGKLYFTEAEWDAFVLGVKDGEFDLDEDGNLPLLPAGE</sequence>
<organism evidence="3 4">
    <name type="scientific">Trebonia kvetii</name>
    <dbReference type="NCBI Taxonomy" id="2480626"/>
    <lineage>
        <taxon>Bacteria</taxon>
        <taxon>Bacillati</taxon>
        <taxon>Actinomycetota</taxon>
        <taxon>Actinomycetes</taxon>
        <taxon>Streptosporangiales</taxon>
        <taxon>Treboniaceae</taxon>
        <taxon>Trebonia</taxon>
    </lineage>
</organism>
<comment type="caution">
    <text evidence="3">The sequence shown here is derived from an EMBL/GenBank/DDBJ whole genome shotgun (WGS) entry which is preliminary data.</text>
</comment>
<feature type="domain" description="DUF397" evidence="2">
    <location>
        <begin position="9"/>
        <end position="59"/>
    </location>
</feature>
<evidence type="ECO:0000313" key="4">
    <source>
        <dbReference type="Proteomes" id="UP000460272"/>
    </source>
</evidence>
<gene>
    <name evidence="3" type="ORF">EAS64_01935</name>
</gene>
<protein>
    <submittedName>
        <fullName evidence="3">DUF397 domain-containing protein</fullName>
    </submittedName>
</protein>
<evidence type="ECO:0000259" key="2">
    <source>
        <dbReference type="Pfam" id="PF04149"/>
    </source>
</evidence>
<name>A0A6P2C6V3_9ACTN</name>
<dbReference type="EMBL" id="RPFW01000001">
    <property type="protein sequence ID" value="TVZ06225.1"/>
    <property type="molecule type" value="Genomic_DNA"/>
</dbReference>
<evidence type="ECO:0000313" key="3">
    <source>
        <dbReference type="EMBL" id="TVZ06225.1"/>
    </source>
</evidence>
<accession>A0A6P2C6V3</accession>
<reference evidence="3 4" key="1">
    <citation type="submission" date="2018-11" db="EMBL/GenBank/DDBJ databases">
        <title>Trebonia kvetii gen.nov., sp.nov., a novel acidophilic actinobacterium, and proposal of the new actinobacterial family Treboniaceae fam. nov.</title>
        <authorList>
            <person name="Rapoport D."/>
            <person name="Sagova-Mareckova M."/>
            <person name="Sedlacek I."/>
            <person name="Provaznik J."/>
            <person name="Kralova S."/>
            <person name="Pavlinic D."/>
            <person name="Benes V."/>
            <person name="Kopecky J."/>
        </authorList>
    </citation>
    <scope>NUCLEOTIDE SEQUENCE [LARGE SCALE GENOMIC DNA]</scope>
    <source>
        <strain evidence="3 4">15Tr583</strain>
    </source>
</reference>
<dbReference type="Pfam" id="PF04149">
    <property type="entry name" value="DUF397"/>
    <property type="match status" value="1"/>
</dbReference>
<feature type="region of interest" description="Disordered" evidence="1">
    <location>
        <begin position="1"/>
        <end position="23"/>
    </location>
</feature>
<dbReference type="OrthoDB" id="4299240at2"/>
<proteinExistence type="predicted"/>
<feature type="compositionally biased region" description="Basic and acidic residues" evidence="1">
    <location>
        <begin position="1"/>
        <end position="10"/>
    </location>
</feature>
<dbReference type="InterPro" id="IPR007278">
    <property type="entry name" value="DUF397"/>
</dbReference>
<keyword evidence="4" id="KW-1185">Reference proteome</keyword>
<dbReference type="AlphaFoldDB" id="A0A6P2C6V3"/>